<dbReference type="EMBL" id="CP050313">
    <property type="protein sequence ID" value="QIR15757.1"/>
    <property type="molecule type" value="Genomic_DNA"/>
</dbReference>
<proteinExistence type="predicted"/>
<gene>
    <name evidence="2" type="ORF">HBH39_15730</name>
</gene>
<dbReference type="Proteomes" id="UP000502608">
    <property type="component" value="Chromosome"/>
</dbReference>
<dbReference type="KEGG" id="saes:HBH39_15730"/>
<keyword evidence="3" id="KW-1185">Reference proteome</keyword>
<dbReference type="RefSeq" id="WP_167679613.1">
    <property type="nucleotide sequence ID" value="NZ_CP050313.1"/>
</dbReference>
<organism evidence="2 3">
    <name type="scientific">Shewanella aestuarii</name>
    <dbReference type="NCBI Taxonomy" id="1028752"/>
    <lineage>
        <taxon>Bacteria</taxon>
        <taxon>Pseudomonadati</taxon>
        <taxon>Pseudomonadota</taxon>
        <taxon>Gammaproteobacteria</taxon>
        <taxon>Alteromonadales</taxon>
        <taxon>Shewanellaceae</taxon>
        <taxon>Shewanella</taxon>
    </lineage>
</organism>
<feature type="domain" description="Schlafen AlbA-2" evidence="1">
    <location>
        <begin position="19"/>
        <end position="147"/>
    </location>
</feature>
<dbReference type="InterPro" id="IPR038461">
    <property type="entry name" value="Schlafen_AlbA_2_dom_sf"/>
</dbReference>
<name>A0A6G9QNY0_9GAMM</name>
<keyword evidence="2" id="KW-0547">Nucleotide-binding</keyword>
<evidence type="ECO:0000259" key="1">
    <source>
        <dbReference type="Pfam" id="PF04326"/>
    </source>
</evidence>
<reference evidence="2 3" key="1">
    <citation type="submission" date="2020-03" db="EMBL/GenBank/DDBJ databases">
        <title>Complete genome sequence of Shewanella sp.</title>
        <authorList>
            <person name="Kim Y.-S."/>
            <person name="Kim S.-J."/>
            <person name="Jung H.-K."/>
            <person name="Kim K.-H."/>
        </authorList>
    </citation>
    <scope>NUCLEOTIDE SEQUENCE [LARGE SCALE GENOMIC DNA]</scope>
    <source>
        <strain evidence="2 3">PN3F2</strain>
    </source>
</reference>
<evidence type="ECO:0000313" key="2">
    <source>
        <dbReference type="EMBL" id="QIR15757.1"/>
    </source>
</evidence>
<dbReference type="Pfam" id="PF04326">
    <property type="entry name" value="SLFN_AlbA_2"/>
    <property type="match status" value="1"/>
</dbReference>
<dbReference type="AlphaFoldDB" id="A0A6G9QNY0"/>
<accession>A0A6G9QNY0</accession>
<evidence type="ECO:0000313" key="3">
    <source>
        <dbReference type="Proteomes" id="UP000502608"/>
    </source>
</evidence>
<dbReference type="Gene3D" id="3.30.950.30">
    <property type="entry name" value="Schlafen, AAA domain"/>
    <property type="match status" value="1"/>
</dbReference>
<dbReference type="InterPro" id="IPR007421">
    <property type="entry name" value="Schlafen_AlbA_2_dom"/>
</dbReference>
<dbReference type="GO" id="GO:0005524">
    <property type="term" value="F:ATP binding"/>
    <property type="evidence" value="ECO:0007669"/>
    <property type="project" value="UniProtKB-KW"/>
</dbReference>
<protein>
    <submittedName>
        <fullName evidence="2">ATP-binding protein</fullName>
    </submittedName>
</protein>
<sequence length="170" mass="19132">MTTHHYPTFALDDIANLRESAQVEFKLASGRDGNGKIPEDMWETYSAFANTLGGEIILGVKEHQGEFTIEGIVNPIPMLSDIWKILHDPQKVSHNILSPTDVQIIEILNKKLIRIHVPEVDVKLRPIFIGPDPYTGTYFRVGDADMRASKEQVDNMNKRAGLLLKPKNKS</sequence>
<keyword evidence="2" id="KW-0067">ATP-binding</keyword>